<organism evidence="2 3">
    <name type="scientific">Ditylenchus dipsaci</name>
    <dbReference type="NCBI Taxonomy" id="166011"/>
    <lineage>
        <taxon>Eukaryota</taxon>
        <taxon>Metazoa</taxon>
        <taxon>Ecdysozoa</taxon>
        <taxon>Nematoda</taxon>
        <taxon>Chromadorea</taxon>
        <taxon>Rhabditida</taxon>
        <taxon>Tylenchina</taxon>
        <taxon>Tylenchomorpha</taxon>
        <taxon>Sphaerularioidea</taxon>
        <taxon>Anguinidae</taxon>
        <taxon>Anguininae</taxon>
        <taxon>Ditylenchus</taxon>
    </lineage>
</organism>
<feature type="region of interest" description="Disordered" evidence="1">
    <location>
        <begin position="72"/>
        <end position="108"/>
    </location>
</feature>
<keyword evidence="2" id="KW-1185">Reference proteome</keyword>
<dbReference type="Proteomes" id="UP000887574">
    <property type="component" value="Unplaced"/>
</dbReference>
<name>A0A915DVG0_9BILA</name>
<proteinExistence type="predicted"/>
<reference evidence="3" key="1">
    <citation type="submission" date="2022-11" db="UniProtKB">
        <authorList>
            <consortium name="WormBaseParasite"/>
        </authorList>
    </citation>
    <scope>IDENTIFICATION</scope>
</reference>
<accession>A0A915DVG0</accession>
<dbReference type="WBParaSite" id="jg23206">
    <property type="protein sequence ID" value="jg23206"/>
    <property type="gene ID" value="jg23206"/>
</dbReference>
<protein>
    <submittedName>
        <fullName evidence="3">Uncharacterized protein</fullName>
    </submittedName>
</protein>
<evidence type="ECO:0000313" key="2">
    <source>
        <dbReference type="Proteomes" id="UP000887574"/>
    </source>
</evidence>
<feature type="compositionally biased region" description="Basic and acidic residues" evidence="1">
    <location>
        <begin position="72"/>
        <end position="83"/>
    </location>
</feature>
<sequence length="126" mass="13730">MQPMVPFSPGFAPPLPSFFDSPLPSPMRNVDCMSPSYVDLYQQCGSVQSPQKKFDYNLNMIIKALNEQTVEPTKDEVKTKPSEKSPWMLEQSWRNNSSSSGSGNEVRAGSGAKVLTCSGCGAMKCG</sequence>
<feature type="compositionally biased region" description="Low complexity" evidence="1">
    <location>
        <begin position="95"/>
        <end position="104"/>
    </location>
</feature>
<evidence type="ECO:0000313" key="3">
    <source>
        <dbReference type="WBParaSite" id="jg23206"/>
    </source>
</evidence>
<dbReference type="AlphaFoldDB" id="A0A915DVG0"/>
<evidence type="ECO:0000256" key="1">
    <source>
        <dbReference type="SAM" id="MobiDB-lite"/>
    </source>
</evidence>